<evidence type="ECO:0000256" key="1">
    <source>
        <dbReference type="ARBA" id="ARBA00004651"/>
    </source>
</evidence>
<dbReference type="PANTHER" id="PTHR43744">
    <property type="entry name" value="ABC TRANSPORTER PERMEASE PROTEIN MG189-RELATED-RELATED"/>
    <property type="match status" value="1"/>
</dbReference>
<keyword evidence="2 7" id="KW-0813">Transport</keyword>
<keyword evidence="5 7" id="KW-1133">Transmembrane helix</keyword>
<dbReference type="Pfam" id="PF00528">
    <property type="entry name" value="BPD_transp_1"/>
    <property type="match status" value="1"/>
</dbReference>
<evidence type="ECO:0000256" key="2">
    <source>
        <dbReference type="ARBA" id="ARBA00022448"/>
    </source>
</evidence>
<dbReference type="RefSeq" id="WP_099476389.1">
    <property type="nucleotide sequence ID" value="NZ_CP016809.1"/>
</dbReference>
<evidence type="ECO:0000256" key="7">
    <source>
        <dbReference type="RuleBase" id="RU363032"/>
    </source>
</evidence>
<gene>
    <name evidence="9" type="ORF">BBD41_00750</name>
</gene>
<feature type="transmembrane region" description="Helical" evidence="7">
    <location>
        <begin position="182"/>
        <end position="204"/>
    </location>
</feature>
<feature type="transmembrane region" description="Helical" evidence="7">
    <location>
        <begin position="77"/>
        <end position="98"/>
    </location>
</feature>
<feature type="transmembrane region" description="Helical" evidence="7">
    <location>
        <begin position="141"/>
        <end position="161"/>
    </location>
</feature>
<evidence type="ECO:0000256" key="3">
    <source>
        <dbReference type="ARBA" id="ARBA00022475"/>
    </source>
</evidence>
<dbReference type="KEGG" id="pib:BBD41_00750"/>
<name>A0A1B2DU44_9BACL</name>
<dbReference type="PROSITE" id="PS50928">
    <property type="entry name" value="ABC_TM1"/>
    <property type="match status" value="1"/>
</dbReference>
<evidence type="ECO:0000256" key="6">
    <source>
        <dbReference type="ARBA" id="ARBA00023136"/>
    </source>
</evidence>
<evidence type="ECO:0000256" key="4">
    <source>
        <dbReference type="ARBA" id="ARBA00022692"/>
    </source>
</evidence>
<evidence type="ECO:0000313" key="9">
    <source>
        <dbReference type="EMBL" id="ANY71232.1"/>
    </source>
</evidence>
<dbReference type="SUPFAM" id="SSF161098">
    <property type="entry name" value="MetI-like"/>
    <property type="match status" value="1"/>
</dbReference>
<dbReference type="PANTHER" id="PTHR43744:SF9">
    <property type="entry name" value="POLYGALACTURONAN_RHAMNOGALACTURONAN TRANSPORT SYSTEM PERMEASE PROTEIN YTCP"/>
    <property type="match status" value="1"/>
</dbReference>
<protein>
    <submittedName>
        <fullName evidence="9">ABC transporter permease</fullName>
    </submittedName>
</protein>
<organism evidence="9">
    <name type="scientific">Paenibacillus ihbetae</name>
    <dbReference type="NCBI Taxonomy" id="1870820"/>
    <lineage>
        <taxon>Bacteria</taxon>
        <taxon>Bacillati</taxon>
        <taxon>Bacillota</taxon>
        <taxon>Bacilli</taxon>
        <taxon>Bacillales</taxon>
        <taxon>Paenibacillaceae</taxon>
        <taxon>Paenibacillus</taxon>
    </lineage>
</organism>
<comment type="similarity">
    <text evidence="7">Belongs to the binding-protein-dependent transport system permease family.</text>
</comment>
<dbReference type="InterPro" id="IPR035906">
    <property type="entry name" value="MetI-like_sf"/>
</dbReference>
<keyword evidence="4 7" id="KW-0812">Transmembrane</keyword>
<evidence type="ECO:0000256" key="5">
    <source>
        <dbReference type="ARBA" id="ARBA00022989"/>
    </source>
</evidence>
<dbReference type="InterPro" id="IPR000515">
    <property type="entry name" value="MetI-like"/>
</dbReference>
<dbReference type="Gene3D" id="1.10.3720.10">
    <property type="entry name" value="MetI-like"/>
    <property type="match status" value="1"/>
</dbReference>
<proteinExistence type="inferred from homology"/>
<feature type="domain" description="ABC transmembrane type-1" evidence="8">
    <location>
        <begin position="74"/>
        <end position="272"/>
    </location>
</feature>
<dbReference type="CDD" id="cd06261">
    <property type="entry name" value="TM_PBP2"/>
    <property type="match status" value="1"/>
</dbReference>
<keyword evidence="6 7" id="KW-0472">Membrane</keyword>
<feature type="transmembrane region" description="Helical" evidence="7">
    <location>
        <begin position="110"/>
        <end position="129"/>
    </location>
</feature>
<sequence>MRHEKGLDRLFTILVYSMLLLASALAIFPLFYVLSVSFSTEFEYLTRGFFVIPKQFTLDGYMYLLAHPGFTSAFRNAVIISAVGTLLNIVLTSLMAYGLSKRWLKFRDSLNFMVFFTLLFSGGMIPTYLVVRSLHLLDSFWAIWLSTAIAPFNVIVMRSFFQSMPSEIDESARIDGSGEWRLFLSIIVPLSKPVIATFTLFYLVTNWNTYFSAILYLNDADLMPLQVFLRQMLVEDDPTISNASNVMYKYTPAAKMAAIILTALPLLVIFPFLQKHFNKGVMLGSVKG</sequence>
<evidence type="ECO:0000259" key="8">
    <source>
        <dbReference type="PROSITE" id="PS50928"/>
    </source>
</evidence>
<dbReference type="AlphaFoldDB" id="A0A1B2DU44"/>
<dbReference type="EMBL" id="CP016809">
    <property type="protein sequence ID" value="ANY71232.1"/>
    <property type="molecule type" value="Genomic_DNA"/>
</dbReference>
<feature type="transmembrane region" description="Helical" evidence="7">
    <location>
        <begin position="253"/>
        <end position="273"/>
    </location>
</feature>
<keyword evidence="3" id="KW-1003">Cell membrane</keyword>
<accession>A0A1B2DU44</accession>
<dbReference type="GO" id="GO:0055085">
    <property type="term" value="P:transmembrane transport"/>
    <property type="evidence" value="ECO:0007669"/>
    <property type="project" value="InterPro"/>
</dbReference>
<reference evidence="9" key="1">
    <citation type="submission" date="2016-08" db="EMBL/GenBank/DDBJ databases">
        <title>Complete Genome Seqeunce of Paenibacillus sp. nov. IHBB 9852 from high altitute lake of Indian trans-Himalayas.</title>
        <authorList>
            <person name="Kiran S."/>
            <person name="Swarnkar M.K."/>
            <person name="Rana A."/>
            <person name="Tewari R."/>
            <person name="Gulati A."/>
        </authorList>
    </citation>
    <scope>NUCLEOTIDE SEQUENCE [LARGE SCALE GENOMIC DNA]</scope>
    <source>
        <strain evidence="9">IHBB 9852</strain>
    </source>
</reference>
<comment type="subcellular location">
    <subcellularLocation>
        <location evidence="1 7">Cell membrane</location>
        <topology evidence="1 7">Multi-pass membrane protein</topology>
    </subcellularLocation>
</comment>
<dbReference type="GO" id="GO:0005886">
    <property type="term" value="C:plasma membrane"/>
    <property type="evidence" value="ECO:0007669"/>
    <property type="project" value="UniProtKB-SubCell"/>
</dbReference>
<feature type="transmembrane region" description="Helical" evidence="7">
    <location>
        <begin position="12"/>
        <end position="34"/>
    </location>
</feature>